<dbReference type="eggNOG" id="KOG3969">
    <property type="taxonomic scope" value="Eukaryota"/>
</dbReference>
<name>H2ZY65_LATCH</name>
<dbReference type="KEGG" id="lcm:102366682"/>
<dbReference type="InParanoid" id="H2ZY65"/>
<dbReference type="GO" id="GO:0000932">
    <property type="term" value="C:P-body"/>
    <property type="evidence" value="ECO:0007669"/>
    <property type="project" value="TreeGrafter"/>
</dbReference>
<evidence type="ECO:0000256" key="2">
    <source>
        <dbReference type="ARBA" id="ARBA00010208"/>
    </source>
</evidence>
<dbReference type="InterPro" id="IPR019808">
    <property type="entry name" value="Histidine_triad_CS"/>
</dbReference>
<evidence type="ECO:0000256" key="7">
    <source>
        <dbReference type="ARBA" id="ARBA00029885"/>
    </source>
</evidence>
<evidence type="ECO:0000256" key="1">
    <source>
        <dbReference type="ARBA" id="ARBA00004123"/>
    </source>
</evidence>
<organism evidence="10 11">
    <name type="scientific">Latimeria chalumnae</name>
    <name type="common">Coelacanth</name>
    <dbReference type="NCBI Taxonomy" id="7897"/>
    <lineage>
        <taxon>Eukaryota</taxon>
        <taxon>Metazoa</taxon>
        <taxon>Chordata</taxon>
        <taxon>Craniata</taxon>
        <taxon>Vertebrata</taxon>
        <taxon>Euteleostomi</taxon>
        <taxon>Coelacanthiformes</taxon>
        <taxon>Coelacanthidae</taxon>
        <taxon>Latimeria</taxon>
    </lineage>
</organism>
<protein>
    <recommendedName>
        <fullName evidence="4">m7GpppX diphosphatase</fullName>
        <ecNumber evidence="3">3.6.1.59</ecNumber>
    </recommendedName>
    <alternativeName>
        <fullName evidence="8">Decapping scavenger enzyme</fullName>
    </alternativeName>
    <alternativeName>
        <fullName evidence="7">Scavenger mRNA-decapping enzyme DcpS</fullName>
    </alternativeName>
</protein>
<evidence type="ECO:0000256" key="5">
    <source>
        <dbReference type="ARBA" id="ARBA00022801"/>
    </source>
</evidence>
<evidence type="ECO:0000256" key="4">
    <source>
        <dbReference type="ARBA" id="ARBA00015636"/>
    </source>
</evidence>
<dbReference type="OrthoDB" id="10264956at2759"/>
<evidence type="ECO:0000256" key="6">
    <source>
        <dbReference type="ARBA" id="ARBA00023242"/>
    </source>
</evidence>
<dbReference type="Ensembl" id="ENSLACT00000002354.1">
    <property type="protein sequence ID" value="ENSLACP00000002336.1"/>
    <property type="gene ID" value="ENSLACG00000002085.1"/>
</dbReference>
<dbReference type="Gene3D" id="3.30.428.10">
    <property type="entry name" value="HIT-like"/>
    <property type="match status" value="1"/>
</dbReference>
<proteinExistence type="inferred from homology"/>
<comment type="similarity">
    <text evidence="2">Belongs to the HIT family.</text>
</comment>
<dbReference type="GO" id="GO:0000340">
    <property type="term" value="F:RNA 7-methylguanosine cap binding"/>
    <property type="evidence" value="ECO:0007669"/>
    <property type="project" value="TreeGrafter"/>
</dbReference>
<dbReference type="EMBL" id="AFYH01264839">
    <property type="status" value="NOT_ANNOTATED_CDS"/>
    <property type="molecule type" value="Genomic_DNA"/>
</dbReference>
<evidence type="ECO:0000256" key="9">
    <source>
        <dbReference type="ARBA" id="ARBA00048222"/>
    </source>
</evidence>
<evidence type="ECO:0000313" key="11">
    <source>
        <dbReference type="Proteomes" id="UP000008672"/>
    </source>
</evidence>
<dbReference type="GO" id="GO:0005634">
    <property type="term" value="C:nucleus"/>
    <property type="evidence" value="ECO:0007669"/>
    <property type="project" value="UniProtKB-SubCell"/>
</dbReference>
<dbReference type="Pfam" id="PF11969">
    <property type="entry name" value="DcpS_C"/>
    <property type="match status" value="1"/>
</dbReference>
<dbReference type="InterPro" id="IPR008594">
    <property type="entry name" value="DcpS/DCS2"/>
</dbReference>
<dbReference type="PANTHER" id="PTHR12978:SF0">
    <property type="entry name" value="M7GPPPX DIPHOSPHATASE"/>
    <property type="match status" value="1"/>
</dbReference>
<dbReference type="PANTHER" id="PTHR12978">
    <property type="entry name" value="HISTIDINE TRIAD HIT PROTEIN MEMBER"/>
    <property type="match status" value="1"/>
</dbReference>
<keyword evidence="11" id="KW-1185">Reference proteome</keyword>
<reference evidence="11" key="1">
    <citation type="submission" date="2011-08" db="EMBL/GenBank/DDBJ databases">
        <title>The draft genome of Latimeria chalumnae.</title>
        <authorList>
            <person name="Di Palma F."/>
            <person name="Alfoldi J."/>
            <person name="Johnson J."/>
            <person name="Berlin A."/>
            <person name="Gnerre S."/>
            <person name="Jaffe D."/>
            <person name="MacCallum I."/>
            <person name="Young S."/>
            <person name="Walker B.J."/>
            <person name="Lander E."/>
            <person name="Lindblad-Toh K."/>
        </authorList>
    </citation>
    <scope>NUCLEOTIDE SEQUENCE [LARGE SCALE GENOMIC DNA]</scope>
    <source>
        <strain evidence="11">Wild caught</strain>
    </source>
</reference>
<accession>H2ZY65</accession>
<dbReference type="OMA" id="HYQPQFY"/>
<dbReference type="InterPro" id="IPR036265">
    <property type="entry name" value="HIT-like_sf"/>
</dbReference>
<dbReference type="GO" id="GO:0000290">
    <property type="term" value="P:deadenylation-dependent decapping of nuclear-transcribed mRNA"/>
    <property type="evidence" value="ECO:0007669"/>
    <property type="project" value="InterPro"/>
</dbReference>
<dbReference type="AlphaFoldDB" id="H2ZY65"/>
<dbReference type="HOGENOM" id="CLU_041045_3_0_1"/>
<evidence type="ECO:0000256" key="3">
    <source>
        <dbReference type="ARBA" id="ARBA00012520"/>
    </source>
</evidence>
<comment type="catalytic activity">
    <reaction evidence="9">
        <text>a 5'-end (N(7)-methyl 5'-triphosphoguanosine)-ribonucleoside in mRNA + H2O = N(7)-methyl-GMP + a 5'-end diphospho-ribonucleoside in mRNA + 2 H(+)</text>
        <dbReference type="Rhea" id="RHEA:65388"/>
        <dbReference type="Rhea" id="RHEA-COMP:17165"/>
        <dbReference type="Rhea" id="RHEA-COMP:17167"/>
        <dbReference type="ChEBI" id="CHEBI:15377"/>
        <dbReference type="ChEBI" id="CHEBI:15378"/>
        <dbReference type="ChEBI" id="CHEBI:58285"/>
        <dbReference type="ChEBI" id="CHEBI:156461"/>
        <dbReference type="ChEBI" id="CHEBI:167616"/>
        <dbReference type="EC" id="3.6.1.59"/>
    </reaction>
</comment>
<reference evidence="10" key="2">
    <citation type="submission" date="2025-08" db="UniProtKB">
        <authorList>
            <consortium name="Ensembl"/>
        </authorList>
    </citation>
    <scope>IDENTIFICATION</scope>
</reference>
<dbReference type="Proteomes" id="UP000008672">
    <property type="component" value="Unassembled WGS sequence"/>
</dbReference>
<keyword evidence="5" id="KW-0378">Hydrolase</keyword>
<dbReference type="EC" id="3.6.1.59" evidence="3"/>
<dbReference type="FunFam" id="3.30.428.10:FF:000006">
    <property type="entry name" value="m7GpppX diphosphatase"/>
    <property type="match status" value="1"/>
</dbReference>
<dbReference type="Bgee" id="ENSLACG00000002085">
    <property type="expression patterns" value="Expressed in pelvic fin and 6 other cell types or tissues"/>
</dbReference>
<reference evidence="10" key="3">
    <citation type="submission" date="2025-09" db="UniProtKB">
        <authorList>
            <consortium name="Ensembl"/>
        </authorList>
    </citation>
    <scope>IDENTIFICATION</scope>
</reference>
<gene>
    <name evidence="10" type="primary">DCPS</name>
</gene>
<dbReference type="GO" id="GO:0140932">
    <property type="term" value="F:5'-(N(7)-methyl 5'-triphosphoguanosine)-[mRNA] diphosphatase activity"/>
    <property type="evidence" value="ECO:0007669"/>
    <property type="project" value="UniProtKB-EC"/>
</dbReference>
<comment type="subcellular location">
    <subcellularLocation>
        <location evidence="1">Nucleus</location>
    </subcellularLocation>
</comment>
<dbReference type="PROSITE" id="PS00892">
    <property type="entry name" value="HIT_1"/>
    <property type="match status" value="1"/>
</dbReference>
<sequence length="174" mass="20353">MFPPSWCFSLKWVYNILDKKAEADRIVYENPDPENGFILIPDFKWNQKQLDDLYLIAICHRRGVKSLRDLTADHLTLLKNILQEGQEAILNRYGVLGSQLRVYFHYQPSYYHLHIHFTGLSYDAPGSGVERAHLLSDVIENLQSDAQYYQKRTLTFALRADDPLMQKFKDAGRF</sequence>
<keyword evidence="6" id="KW-0539">Nucleus</keyword>
<dbReference type="GeneTree" id="ENSGT00390000003924"/>
<evidence type="ECO:0000313" key="10">
    <source>
        <dbReference type="Ensembl" id="ENSLACP00000002336.1"/>
    </source>
</evidence>
<dbReference type="STRING" id="7897.ENSLACP00000002336"/>
<evidence type="ECO:0000256" key="8">
    <source>
        <dbReference type="ARBA" id="ARBA00030609"/>
    </source>
</evidence>
<dbReference type="SUPFAM" id="SSF54197">
    <property type="entry name" value="HIT-like"/>
    <property type="match status" value="1"/>
</dbReference>